<evidence type="ECO:0000256" key="10">
    <source>
        <dbReference type="ARBA" id="ARBA00023136"/>
    </source>
</evidence>
<comment type="subcellular location">
    <subcellularLocation>
        <location evidence="1">Membrane</location>
        <topology evidence="1">Multi-pass membrane protein</topology>
    </subcellularLocation>
</comment>
<keyword evidence="9" id="KW-0406">Ion transport</keyword>
<feature type="domain" description="Ion transport" evidence="13">
    <location>
        <begin position="284"/>
        <end position="477"/>
    </location>
</feature>
<dbReference type="InterPro" id="IPR028325">
    <property type="entry name" value="VG_K_chnl"/>
</dbReference>
<organism evidence="15 16">
    <name type="scientific">Pinctada imbricata</name>
    <name type="common">Atlantic pearl-oyster</name>
    <name type="synonym">Pinctada martensii</name>
    <dbReference type="NCBI Taxonomy" id="66713"/>
    <lineage>
        <taxon>Eukaryota</taxon>
        <taxon>Metazoa</taxon>
        <taxon>Spiralia</taxon>
        <taxon>Lophotrochozoa</taxon>
        <taxon>Mollusca</taxon>
        <taxon>Bivalvia</taxon>
        <taxon>Autobranchia</taxon>
        <taxon>Pteriomorphia</taxon>
        <taxon>Pterioida</taxon>
        <taxon>Pterioidea</taxon>
        <taxon>Pteriidae</taxon>
        <taxon>Pinctada</taxon>
    </lineage>
</organism>
<dbReference type="GO" id="GO:0051260">
    <property type="term" value="P:protein homooligomerization"/>
    <property type="evidence" value="ECO:0007669"/>
    <property type="project" value="InterPro"/>
</dbReference>
<evidence type="ECO:0000256" key="12">
    <source>
        <dbReference type="SAM" id="Phobius"/>
    </source>
</evidence>
<dbReference type="PANTHER" id="PTHR11537">
    <property type="entry name" value="VOLTAGE-GATED POTASSIUM CHANNEL"/>
    <property type="match status" value="1"/>
</dbReference>
<keyword evidence="3" id="KW-0633">Potassium transport</keyword>
<dbReference type="InterPro" id="IPR011333">
    <property type="entry name" value="SKP1/BTB/POZ_sf"/>
</dbReference>
<evidence type="ECO:0000259" key="14">
    <source>
        <dbReference type="Pfam" id="PF02214"/>
    </source>
</evidence>
<keyword evidence="5" id="KW-0631">Potassium channel</keyword>
<accession>A0AA88YGR6</accession>
<evidence type="ECO:0000256" key="8">
    <source>
        <dbReference type="ARBA" id="ARBA00022989"/>
    </source>
</evidence>
<protein>
    <submittedName>
        <fullName evidence="15">Uncharacterized protein</fullName>
    </submittedName>
</protein>
<keyword evidence="4 12" id="KW-0812">Transmembrane</keyword>
<evidence type="ECO:0000256" key="9">
    <source>
        <dbReference type="ARBA" id="ARBA00023065"/>
    </source>
</evidence>
<dbReference type="Gene3D" id="1.10.287.70">
    <property type="match status" value="1"/>
</dbReference>
<evidence type="ECO:0000256" key="2">
    <source>
        <dbReference type="ARBA" id="ARBA00022448"/>
    </source>
</evidence>
<keyword evidence="2" id="KW-0813">Transport</keyword>
<comment type="caution">
    <text evidence="15">The sequence shown here is derived from an EMBL/GenBank/DDBJ whole genome shotgun (WGS) entry which is preliminary data.</text>
</comment>
<dbReference type="SUPFAM" id="SSF81324">
    <property type="entry name" value="Voltage-gated potassium channels"/>
    <property type="match status" value="1"/>
</dbReference>
<dbReference type="Gene3D" id="1.20.120.350">
    <property type="entry name" value="Voltage-gated potassium channels. Chain C"/>
    <property type="match status" value="1"/>
</dbReference>
<keyword evidence="6" id="KW-0851">Voltage-gated channel</keyword>
<evidence type="ECO:0000313" key="15">
    <source>
        <dbReference type="EMBL" id="KAK3105176.1"/>
    </source>
</evidence>
<sequence length="526" mass="60805">MVREIVNLNLNGQVFRLPRSTFLRLPSQCFDETLESSADCDEYFLERHADSFTAILWYFTNGELHMPDSVCPSVFKRELEFWSIEPSRMSRCCYMKYVSFFEDQALLKTFEEDETRTKGIVKPTKIGSTRWERFRRQVWTILDDPSSGITAKMYVVVSAFFILLSIFVLSASTHPSFQRPLDIREWAEYFNNEPEIQQQFEEGLVEIITTKNGNSEKLVIRRKNKERKVIQSSEYSLNKSGSAEDMLERFNLTQYLKNQTNGMSKGTRQQLPESRNFTEESLPNNTVTRFRFLDVIDYCMVTYFATELAIRFLFCPRKSKFFASFLNIIDLVALSSESCIMLFEYLFPKEKFTTFSPLDIVECIQIARVFRLCRLVKNFIGFRILVYSVRASLKNILLMIFNMVVAALIFSSVVFYCDRSAFTSIPDAIWWSIVTMTTVGYGDVFPSNAPGRLIGCLCAISGVFVLAVSIPVLVNNFLLFTGFARIPIKRQGDDLASMLQVEFDISKQRQNGDEREKEKILKSLPS</sequence>
<dbReference type="GO" id="GO:0005249">
    <property type="term" value="F:voltage-gated potassium channel activity"/>
    <property type="evidence" value="ECO:0007669"/>
    <property type="project" value="InterPro"/>
</dbReference>
<keyword evidence="8 12" id="KW-1133">Transmembrane helix</keyword>
<dbReference type="Proteomes" id="UP001186944">
    <property type="component" value="Unassembled WGS sequence"/>
</dbReference>
<dbReference type="FunFam" id="1.10.287.70:FF:000028">
    <property type="entry name" value="potassium voltage-gated channel subfamily D member 3"/>
    <property type="match status" value="1"/>
</dbReference>
<dbReference type="Pfam" id="PF02214">
    <property type="entry name" value="BTB_2"/>
    <property type="match status" value="1"/>
</dbReference>
<feature type="transmembrane region" description="Helical" evidence="12">
    <location>
        <begin position="153"/>
        <end position="171"/>
    </location>
</feature>
<evidence type="ECO:0000259" key="13">
    <source>
        <dbReference type="Pfam" id="PF00520"/>
    </source>
</evidence>
<evidence type="ECO:0000256" key="11">
    <source>
        <dbReference type="ARBA" id="ARBA00023303"/>
    </source>
</evidence>
<keyword evidence="16" id="KW-1185">Reference proteome</keyword>
<evidence type="ECO:0000313" key="16">
    <source>
        <dbReference type="Proteomes" id="UP001186944"/>
    </source>
</evidence>
<gene>
    <name evidence="15" type="ORF">FSP39_018934</name>
</gene>
<dbReference type="PANTHER" id="PTHR11537:SF254">
    <property type="entry name" value="POTASSIUM VOLTAGE-GATED CHANNEL PROTEIN SHAB"/>
    <property type="match status" value="1"/>
</dbReference>
<proteinExistence type="predicted"/>
<dbReference type="InterPro" id="IPR027359">
    <property type="entry name" value="Volt_channel_dom_sf"/>
</dbReference>
<evidence type="ECO:0000256" key="3">
    <source>
        <dbReference type="ARBA" id="ARBA00022538"/>
    </source>
</evidence>
<dbReference type="AlphaFoldDB" id="A0AA88YGR6"/>
<reference evidence="15" key="1">
    <citation type="submission" date="2019-08" db="EMBL/GenBank/DDBJ databases">
        <title>The improved chromosome-level genome for the pearl oyster Pinctada fucata martensii using PacBio sequencing and Hi-C.</title>
        <authorList>
            <person name="Zheng Z."/>
        </authorList>
    </citation>
    <scope>NUCLEOTIDE SEQUENCE</scope>
    <source>
        <strain evidence="15">ZZ-2019</strain>
        <tissue evidence="15">Adductor muscle</tissue>
    </source>
</reference>
<dbReference type="Gene3D" id="3.30.710.10">
    <property type="entry name" value="Potassium Channel Kv1.1, Chain A"/>
    <property type="match status" value="1"/>
</dbReference>
<evidence type="ECO:0000256" key="1">
    <source>
        <dbReference type="ARBA" id="ARBA00004141"/>
    </source>
</evidence>
<dbReference type="SUPFAM" id="SSF54695">
    <property type="entry name" value="POZ domain"/>
    <property type="match status" value="1"/>
</dbReference>
<dbReference type="EMBL" id="VSWD01000004">
    <property type="protein sequence ID" value="KAK3105176.1"/>
    <property type="molecule type" value="Genomic_DNA"/>
</dbReference>
<feature type="transmembrane region" description="Helical" evidence="12">
    <location>
        <begin position="396"/>
        <end position="416"/>
    </location>
</feature>
<feature type="transmembrane region" description="Helical" evidence="12">
    <location>
        <begin position="452"/>
        <end position="480"/>
    </location>
</feature>
<dbReference type="Pfam" id="PF00520">
    <property type="entry name" value="Ion_trans"/>
    <property type="match status" value="1"/>
</dbReference>
<dbReference type="GO" id="GO:0008076">
    <property type="term" value="C:voltage-gated potassium channel complex"/>
    <property type="evidence" value="ECO:0007669"/>
    <property type="project" value="InterPro"/>
</dbReference>
<dbReference type="PRINTS" id="PR01498">
    <property type="entry name" value="SHAWCHANNEL"/>
</dbReference>
<feature type="domain" description="Potassium channel tetramerisation-type BTB" evidence="14">
    <location>
        <begin position="6"/>
        <end position="92"/>
    </location>
</feature>
<feature type="transmembrane region" description="Helical" evidence="12">
    <location>
        <begin position="428"/>
        <end position="446"/>
    </location>
</feature>
<dbReference type="CDD" id="cd18317">
    <property type="entry name" value="BTB_POZ_Kv"/>
    <property type="match status" value="1"/>
</dbReference>
<name>A0AA88YGR6_PINIB</name>
<dbReference type="GO" id="GO:0001508">
    <property type="term" value="P:action potential"/>
    <property type="evidence" value="ECO:0007669"/>
    <property type="project" value="TreeGrafter"/>
</dbReference>
<keyword evidence="11" id="KW-0407">Ion channel</keyword>
<evidence type="ECO:0000256" key="5">
    <source>
        <dbReference type="ARBA" id="ARBA00022826"/>
    </source>
</evidence>
<dbReference type="InterPro" id="IPR005821">
    <property type="entry name" value="Ion_trans_dom"/>
</dbReference>
<evidence type="ECO:0000256" key="7">
    <source>
        <dbReference type="ARBA" id="ARBA00022958"/>
    </source>
</evidence>
<keyword evidence="7" id="KW-0630">Potassium</keyword>
<evidence type="ECO:0000256" key="6">
    <source>
        <dbReference type="ARBA" id="ARBA00022882"/>
    </source>
</evidence>
<dbReference type="InterPro" id="IPR003974">
    <property type="entry name" value="K_chnl_volt-dep_Kv3"/>
</dbReference>
<dbReference type="PRINTS" id="PR00169">
    <property type="entry name" value="KCHANNEL"/>
</dbReference>
<feature type="transmembrane region" description="Helical" evidence="12">
    <location>
        <begin position="321"/>
        <end position="343"/>
    </location>
</feature>
<evidence type="ECO:0000256" key="4">
    <source>
        <dbReference type="ARBA" id="ARBA00022692"/>
    </source>
</evidence>
<dbReference type="InterPro" id="IPR003131">
    <property type="entry name" value="T1-type_BTB"/>
</dbReference>
<keyword evidence="10 12" id="KW-0472">Membrane</keyword>